<dbReference type="Gene3D" id="1.25.40.20">
    <property type="entry name" value="Ankyrin repeat-containing domain"/>
    <property type="match status" value="2"/>
</dbReference>
<evidence type="ECO:0000256" key="1">
    <source>
        <dbReference type="ARBA" id="ARBA00022737"/>
    </source>
</evidence>
<dbReference type="PANTHER" id="PTHR24173">
    <property type="entry name" value="ANKYRIN REPEAT CONTAINING"/>
    <property type="match status" value="1"/>
</dbReference>
<keyword evidence="5" id="KW-1185">Reference proteome</keyword>
<sequence length="313" mass="35615">MTFTNSLGYEMEVSANHGDLTRLQAQLSQWESQNTDNSIPLEERLGFKLSPPEIEEVHRALDLPFPPGPYREPEKIDPIYFMLNRLMIQAAKKDQVNVIQYLLEERRWAVSRIAVRRAMATYSFAVLELFQEFGWDINEPVSAYQCSILRKVVNSEPRVRWCLIHGADPNSQNIGKNIDVLSHAGEYAFIPVLELLAAHGGDFRRSNALHCAAHGRVGYSTEEERIEVLAWLLEKTGIDINQRKHEFSSMDSWRRDTMETALHCAVMSNALGCVRFLLEKGIDAGLRDFQGKTARDLAVENGYHEAVKILDGQ</sequence>
<organism evidence="4 5">
    <name type="scientific">Aspergillus chevalieri</name>
    <name type="common">Eurotium chevalieri</name>
    <dbReference type="NCBI Taxonomy" id="182096"/>
    <lineage>
        <taxon>Eukaryota</taxon>
        <taxon>Fungi</taxon>
        <taxon>Dikarya</taxon>
        <taxon>Ascomycota</taxon>
        <taxon>Pezizomycotina</taxon>
        <taxon>Eurotiomycetes</taxon>
        <taxon>Eurotiomycetidae</taxon>
        <taxon>Eurotiales</taxon>
        <taxon>Aspergillaceae</taxon>
        <taxon>Aspergillus</taxon>
        <taxon>Aspergillus subgen. Aspergillus</taxon>
    </lineage>
</organism>
<dbReference type="KEGG" id="ache:ACHE_20958A"/>
<dbReference type="Pfam" id="PF12796">
    <property type="entry name" value="Ank_2"/>
    <property type="match status" value="1"/>
</dbReference>
<dbReference type="GeneID" id="66979859"/>
<evidence type="ECO:0000313" key="4">
    <source>
        <dbReference type="EMBL" id="BCR85500.1"/>
    </source>
</evidence>
<gene>
    <name evidence="4" type="ORF">ACHE_20958A</name>
</gene>
<evidence type="ECO:0008006" key="6">
    <source>
        <dbReference type="Google" id="ProtNLM"/>
    </source>
</evidence>
<dbReference type="InterPro" id="IPR002110">
    <property type="entry name" value="Ankyrin_rpt"/>
</dbReference>
<dbReference type="SUPFAM" id="SSF48403">
    <property type="entry name" value="Ankyrin repeat"/>
    <property type="match status" value="1"/>
</dbReference>
<keyword evidence="2 3" id="KW-0040">ANK repeat</keyword>
<dbReference type="InterPro" id="IPR036770">
    <property type="entry name" value="Ankyrin_rpt-contain_sf"/>
</dbReference>
<proteinExistence type="predicted"/>
<feature type="repeat" description="ANK" evidence="3">
    <location>
        <begin position="257"/>
        <end position="289"/>
    </location>
</feature>
<dbReference type="RefSeq" id="XP_043134022.1">
    <property type="nucleotide sequence ID" value="XM_043285318.1"/>
</dbReference>
<dbReference type="PROSITE" id="PS50088">
    <property type="entry name" value="ANK_REPEAT"/>
    <property type="match status" value="1"/>
</dbReference>
<name>A0A7R7VIT4_ASPCH</name>
<reference evidence="4" key="2">
    <citation type="submission" date="2021-02" db="EMBL/GenBank/DDBJ databases">
        <title>Aspergillus chevalieri M1 genome sequence.</title>
        <authorList>
            <person name="Kadooka C."/>
            <person name="Mori K."/>
            <person name="Futagami T."/>
        </authorList>
    </citation>
    <scope>NUCLEOTIDE SEQUENCE</scope>
    <source>
        <strain evidence="4">M1</strain>
    </source>
</reference>
<protein>
    <recommendedName>
        <fullName evidence="6">Ankyrin repeat protein</fullName>
    </recommendedName>
</protein>
<dbReference type="PROSITE" id="PS50297">
    <property type="entry name" value="ANK_REP_REGION"/>
    <property type="match status" value="1"/>
</dbReference>
<evidence type="ECO:0000313" key="5">
    <source>
        <dbReference type="Proteomes" id="UP000637239"/>
    </source>
</evidence>
<dbReference type="SMART" id="SM00248">
    <property type="entry name" value="ANK"/>
    <property type="match status" value="2"/>
</dbReference>
<dbReference type="EMBL" id="AP024417">
    <property type="protein sequence ID" value="BCR85500.1"/>
    <property type="molecule type" value="Genomic_DNA"/>
</dbReference>
<reference evidence="4" key="1">
    <citation type="submission" date="2021-01" db="EMBL/GenBank/DDBJ databases">
        <authorList>
            <consortium name="Aspergillus chevalieri M1 genome sequencing consortium"/>
            <person name="Kazuki M."/>
            <person name="Futagami T."/>
        </authorList>
    </citation>
    <scope>NUCLEOTIDE SEQUENCE</scope>
    <source>
        <strain evidence="4">M1</strain>
    </source>
</reference>
<dbReference type="PANTHER" id="PTHR24173:SF74">
    <property type="entry name" value="ANKYRIN REPEAT DOMAIN-CONTAINING PROTEIN 16"/>
    <property type="match status" value="1"/>
</dbReference>
<evidence type="ECO:0000256" key="3">
    <source>
        <dbReference type="PROSITE-ProRule" id="PRU00023"/>
    </source>
</evidence>
<dbReference type="Proteomes" id="UP000637239">
    <property type="component" value="Chromosome 2"/>
</dbReference>
<keyword evidence="1" id="KW-0677">Repeat</keyword>
<dbReference type="AlphaFoldDB" id="A0A7R7VIT4"/>
<evidence type="ECO:0000256" key="2">
    <source>
        <dbReference type="ARBA" id="ARBA00023043"/>
    </source>
</evidence>
<dbReference type="Pfam" id="PF00023">
    <property type="entry name" value="Ank"/>
    <property type="match status" value="1"/>
</dbReference>
<accession>A0A7R7VIT4</accession>